<evidence type="ECO:0000313" key="3">
    <source>
        <dbReference type="RefSeq" id="XP_026685950.1"/>
    </source>
</evidence>
<reference evidence="3" key="1">
    <citation type="submission" date="2025-08" db="UniProtKB">
        <authorList>
            <consortium name="RefSeq"/>
        </authorList>
    </citation>
    <scope>IDENTIFICATION</scope>
</reference>
<proteinExistence type="predicted"/>
<dbReference type="KEGG" id="dci:113471194"/>
<feature type="compositionally biased region" description="Pro residues" evidence="1">
    <location>
        <begin position="41"/>
        <end position="59"/>
    </location>
</feature>
<dbReference type="AlphaFoldDB" id="A0A3Q0JGX2"/>
<keyword evidence="2" id="KW-1185">Reference proteome</keyword>
<protein>
    <submittedName>
        <fullName evidence="3">Splicing factor 3B subunit 4-like</fullName>
    </submittedName>
</protein>
<dbReference type="PaxDb" id="121845-A0A3Q0JGX2"/>
<gene>
    <name evidence="3" type="primary">LOC113471194</name>
</gene>
<feature type="region of interest" description="Disordered" evidence="1">
    <location>
        <begin position="32"/>
        <end position="98"/>
    </location>
</feature>
<feature type="compositionally biased region" description="Polar residues" evidence="1">
    <location>
        <begin position="82"/>
        <end position="94"/>
    </location>
</feature>
<accession>A0A3Q0JGX2</accession>
<sequence>MSDLEDGSEAVKRLNLLEGKYSKVESILGQILGHLKSTQNPAPPTTAPTAPPGPSPPVQPATVASAASTSAPSTSPWMSVPGPSTGSSPQSFPPNMSYPGIPVGLGGPPLQYNPYAFFPGAGYFPYPGVLQLPLQRRQLHLGCQSPVPLLARLRRVFP</sequence>
<dbReference type="RefSeq" id="XP_026685950.1">
    <property type="nucleotide sequence ID" value="XM_026830149.1"/>
</dbReference>
<evidence type="ECO:0000256" key="1">
    <source>
        <dbReference type="SAM" id="MobiDB-lite"/>
    </source>
</evidence>
<dbReference type="Proteomes" id="UP000079169">
    <property type="component" value="Unplaced"/>
</dbReference>
<name>A0A3Q0JGX2_DIACI</name>
<organism evidence="2 3">
    <name type="scientific">Diaphorina citri</name>
    <name type="common">Asian citrus psyllid</name>
    <dbReference type="NCBI Taxonomy" id="121845"/>
    <lineage>
        <taxon>Eukaryota</taxon>
        <taxon>Metazoa</taxon>
        <taxon>Ecdysozoa</taxon>
        <taxon>Arthropoda</taxon>
        <taxon>Hexapoda</taxon>
        <taxon>Insecta</taxon>
        <taxon>Pterygota</taxon>
        <taxon>Neoptera</taxon>
        <taxon>Paraneoptera</taxon>
        <taxon>Hemiptera</taxon>
        <taxon>Sternorrhyncha</taxon>
        <taxon>Psylloidea</taxon>
        <taxon>Psyllidae</taxon>
        <taxon>Diaphorininae</taxon>
        <taxon>Diaphorina</taxon>
    </lineage>
</organism>
<evidence type="ECO:0000313" key="2">
    <source>
        <dbReference type="Proteomes" id="UP000079169"/>
    </source>
</evidence>
<feature type="compositionally biased region" description="Low complexity" evidence="1">
    <location>
        <begin position="60"/>
        <end position="76"/>
    </location>
</feature>
<dbReference type="GeneID" id="113471194"/>